<evidence type="ECO:0000313" key="5">
    <source>
        <dbReference type="EMBL" id="RYN73620.1"/>
    </source>
</evidence>
<dbReference type="InterPro" id="IPR036770">
    <property type="entry name" value="Ankyrin_rpt-contain_sf"/>
</dbReference>
<dbReference type="EMBL" id="PDXD01000020">
    <property type="protein sequence ID" value="RYN73620.1"/>
    <property type="molecule type" value="Genomic_DNA"/>
</dbReference>
<dbReference type="VEuPathDB" id="FungiDB:CC77DRAFT_303997"/>
<feature type="repeat" description="ANK" evidence="3">
    <location>
        <begin position="543"/>
        <end position="575"/>
    </location>
</feature>
<dbReference type="PROSITE" id="PS50088">
    <property type="entry name" value="ANK_REPEAT"/>
    <property type="match status" value="2"/>
</dbReference>
<feature type="compositionally biased region" description="Polar residues" evidence="4">
    <location>
        <begin position="220"/>
        <end position="232"/>
    </location>
</feature>
<dbReference type="PROSITE" id="PS50297">
    <property type="entry name" value="ANK_REP_REGION"/>
    <property type="match status" value="2"/>
</dbReference>
<feature type="repeat" description="ANK" evidence="3">
    <location>
        <begin position="576"/>
        <end position="608"/>
    </location>
</feature>
<feature type="compositionally biased region" description="Basic and acidic residues" evidence="4">
    <location>
        <begin position="210"/>
        <end position="219"/>
    </location>
</feature>
<sequence>MLDPLIALGAVANVTQFVELAIKIFAKSHAIYNSANGSLVEYVDLGKVSEDILVLSRKLQESLTTTAANSSLTTDEQALCDLCKGCIEVSQELTKALEKLTGQGKPGRFRSFRQALKSVWSRDDIDNLERRVKMYKEELNIRIIVGLRSKIDVVALQQSEGYASLADETKSIVQSLAHIDDGIQNGFERQHAILDTLHSRTETSITVHAQQDKEEHEKLSSQITELSQQSGDQSDRALGAQIDTRTAIETSIDQNAVEHNKTREEMNRLKEQAERQIEVLTEEIRQLKIELEASVKTIVASLGTASKKEEQKLKDISNAKFNLWVAKELILEKLKAFVAMFRFSFATEIWTNTTDLKSWKLMPYPKPSEESPTGTMFTYSGIAGAGEESMAYIHVDLNYPIAARNVPMVKMCLDQGVDVNAKFPMANSYGMTPLMKAVDTAYETTRYDTIGTTLLMRRDARRIVQMLLDHGADKSPEARDLAKDTRGSKHQPDWLIIELLAPSPHPKLRQFISLTDAVWDGEQEKLEDMLIQEPGLWSASEFQGISPLGAAVHRNDERMVSMLLGRGASPNALDPMGLSPLAIAVASNLEIIAKILLQYGASITSVDPFLKLNPIEYAAREGNHTMCSTLLGNEKRQNPYDKKELLSKPFALALIKYHIEVIVVLLEHGADVFMNMQPFLHLTERGQGGFSYFDLTPGEFLRAKLSSSVSVYKNLTRVPTTPLAEQPFGNTLHQTEGYRSRLCAVLKEYEIRANKKTSQRSGELPSDDSQLEDLILFE</sequence>
<dbReference type="AlphaFoldDB" id="A0A4Q4NBQ6"/>
<accession>A0A4Q4NBQ6</accession>
<dbReference type="SUPFAM" id="SSF48403">
    <property type="entry name" value="Ankyrin repeat"/>
    <property type="match status" value="2"/>
</dbReference>
<evidence type="ECO:0000256" key="2">
    <source>
        <dbReference type="ARBA" id="ARBA00023043"/>
    </source>
</evidence>
<keyword evidence="2 3" id="KW-0040">ANK repeat</keyword>
<organism evidence="5 6">
    <name type="scientific">Alternaria alternata</name>
    <name type="common">Alternaria rot fungus</name>
    <name type="synonym">Torula alternata</name>
    <dbReference type="NCBI Taxonomy" id="5599"/>
    <lineage>
        <taxon>Eukaryota</taxon>
        <taxon>Fungi</taxon>
        <taxon>Dikarya</taxon>
        <taxon>Ascomycota</taxon>
        <taxon>Pezizomycotina</taxon>
        <taxon>Dothideomycetes</taxon>
        <taxon>Pleosporomycetidae</taxon>
        <taxon>Pleosporales</taxon>
        <taxon>Pleosporineae</taxon>
        <taxon>Pleosporaceae</taxon>
        <taxon>Alternaria</taxon>
        <taxon>Alternaria sect. Alternaria</taxon>
        <taxon>Alternaria alternata complex</taxon>
    </lineage>
</organism>
<evidence type="ECO:0000313" key="6">
    <source>
        <dbReference type="Proteomes" id="UP000291422"/>
    </source>
</evidence>
<dbReference type="SMART" id="SM00248">
    <property type="entry name" value="ANK"/>
    <property type="match status" value="6"/>
</dbReference>
<evidence type="ECO:0000256" key="3">
    <source>
        <dbReference type="PROSITE-ProRule" id="PRU00023"/>
    </source>
</evidence>
<name>A0A4Q4NBQ6_ALTAL</name>
<dbReference type="Proteomes" id="UP000291422">
    <property type="component" value="Unassembled WGS sequence"/>
</dbReference>
<reference evidence="6" key="1">
    <citation type="journal article" date="2019" name="bioRxiv">
        <title>Genomics, evolutionary history and diagnostics of the Alternaria alternata species group including apple and Asian pear pathotypes.</title>
        <authorList>
            <person name="Armitage A.D."/>
            <person name="Cockerton H.M."/>
            <person name="Sreenivasaprasad S."/>
            <person name="Woodhall J.W."/>
            <person name="Lane C.R."/>
            <person name="Harrison R.J."/>
            <person name="Clarkson J.P."/>
        </authorList>
    </citation>
    <scope>NUCLEOTIDE SEQUENCE [LARGE SCALE GENOMIC DNA]</scope>
    <source>
        <strain evidence="6">FERA 1177</strain>
    </source>
</reference>
<gene>
    <name evidence="5" type="ORF">AA0117_g7471</name>
</gene>
<proteinExistence type="predicted"/>
<protein>
    <submittedName>
        <fullName evidence="5">Uncharacterized protein</fullName>
    </submittedName>
</protein>
<dbReference type="PANTHER" id="PTHR24198">
    <property type="entry name" value="ANKYRIN REPEAT AND PROTEIN KINASE DOMAIN-CONTAINING PROTEIN"/>
    <property type="match status" value="1"/>
</dbReference>
<comment type="caution">
    <text evidence="5">The sequence shown here is derived from an EMBL/GenBank/DDBJ whole genome shotgun (WGS) entry which is preliminary data.</text>
</comment>
<dbReference type="PANTHER" id="PTHR24198:SF165">
    <property type="entry name" value="ANKYRIN REPEAT-CONTAINING PROTEIN-RELATED"/>
    <property type="match status" value="1"/>
</dbReference>
<dbReference type="Pfam" id="PF12796">
    <property type="entry name" value="Ank_2"/>
    <property type="match status" value="1"/>
</dbReference>
<keyword evidence="1" id="KW-0677">Repeat</keyword>
<evidence type="ECO:0000256" key="4">
    <source>
        <dbReference type="SAM" id="MobiDB-lite"/>
    </source>
</evidence>
<dbReference type="InterPro" id="IPR002110">
    <property type="entry name" value="Ankyrin_rpt"/>
</dbReference>
<evidence type="ECO:0000256" key="1">
    <source>
        <dbReference type="ARBA" id="ARBA00022737"/>
    </source>
</evidence>
<dbReference type="Gene3D" id="1.25.40.20">
    <property type="entry name" value="Ankyrin repeat-containing domain"/>
    <property type="match status" value="2"/>
</dbReference>
<feature type="region of interest" description="Disordered" evidence="4">
    <location>
        <begin position="209"/>
        <end position="234"/>
    </location>
</feature>